<feature type="signal peptide" evidence="3">
    <location>
        <begin position="1"/>
        <end position="21"/>
    </location>
</feature>
<dbReference type="SUPFAM" id="SSF55486">
    <property type="entry name" value="Metalloproteases ('zincins'), catalytic domain"/>
    <property type="match status" value="1"/>
</dbReference>
<dbReference type="InterPro" id="IPR027268">
    <property type="entry name" value="Peptidase_M4/M1_CTD_sf"/>
</dbReference>
<evidence type="ECO:0000256" key="3">
    <source>
        <dbReference type="SAM" id="SignalP"/>
    </source>
</evidence>
<evidence type="ECO:0000313" key="6">
    <source>
        <dbReference type="Proteomes" id="UP000043699"/>
    </source>
</evidence>
<dbReference type="STRING" id="1499687.BN1080_01562"/>
<keyword evidence="6" id="KW-1185">Reference proteome</keyword>
<dbReference type="Gene3D" id="1.10.390.10">
    <property type="entry name" value="Neutral Protease Domain 2"/>
    <property type="match status" value="1"/>
</dbReference>
<feature type="domain" description="Peptidase M1 membrane alanine aminopeptidase" evidence="4">
    <location>
        <begin position="300"/>
        <end position="456"/>
    </location>
</feature>
<keyword evidence="3" id="KW-0732">Signal</keyword>
<protein>
    <submittedName>
        <fullName evidence="5">Peptidase family M1</fullName>
    </submittedName>
</protein>
<dbReference type="InterPro" id="IPR014782">
    <property type="entry name" value="Peptidase_M1_dom"/>
</dbReference>
<feature type="active site" description="Proton donor" evidence="1">
    <location>
        <position position="396"/>
    </location>
</feature>
<dbReference type="Proteomes" id="UP000043699">
    <property type="component" value="Unassembled WGS sequence"/>
</dbReference>
<evidence type="ECO:0000256" key="2">
    <source>
        <dbReference type="PIRSR" id="PIRSR634015-3"/>
    </source>
</evidence>
<dbReference type="PANTHER" id="PTHR45726:SF3">
    <property type="entry name" value="LEUKOTRIENE A-4 HYDROLASE"/>
    <property type="match status" value="1"/>
</dbReference>
<sequence>MKKWIGVAAAIIVAGSVLLFAANGWCASGCHKHGKPEKIGAGYDLKLVMDKKDTINVNAAITVANSSEKSLKDVGFYLVPNAMNSAETPFYEYGDAALKISSISVNGEKADYQLDNNELLVDLEESLEPQSTVEVEINYKMRLPEYGMRLSQVENNYYLAHWYPMLGIYKDGWVIEDYDPKGESYDTGYGKYKVSYRLPKEYLVATSAEDGQIAPADSGTVEGENIKDFYMALLDPEEWETERIQADDTELRVFVPTGSGILETTAEMAADAYSYFEERIGDNPNRELDIIANDGYMEYPNVIEVASEREALESVLIHEIAHQWFYYLVTNDPFRESWLDESLTEFTSALYISDQNGDADSGFRDAAFAEEAYPTERYANIPLDDFEETAYYSTIYGKIPMLLKEFFEANGGAEAAFEFLSAYYNEFQYEQVDSETFKQFFEGYFEEDQSEFLDSWLK</sequence>
<dbReference type="RefSeq" id="WP_052651424.1">
    <property type="nucleotide sequence ID" value="NZ_CCXS01000001.1"/>
</dbReference>
<feature type="binding site" evidence="2">
    <location>
        <position position="341"/>
    </location>
    <ligand>
        <name>Zn(2+)</name>
        <dbReference type="ChEBI" id="CHEBI:29105"/>
        <note>catalytic</note>
    </ligand>
</feature>
<dbReference type="AlphaFoldDB" id="A0A098EMV3"/>
<keyword evidence="2" id="KW-0479">Metal-binding</keyword>
<proteinExistence type="predicted"/>
<dbReference type="GO" id="GO:0008270">
    <property type="term" value="F:zinc ion binding"/>
    <property type="evidence" value="ECO:0007669"/>
    <property type="project" value="InterPro"/>
</dbReference>
<feature type="chain" id="PRO_5038347070" evidence="3">
    <location>
        <begin position="22"/>
        <end position="458"/>
    </location>
</feature>
<reference evidence="5 6" key="1">
    <citation type="submission" date="2014-09" db="EMBL/GenBank/DDBJ databases">
        <authorList>
            <person name="Urmite Genomes Urmite Genomes"/>
        </authorList>
    </citation>
    <scope>NUCLEOTIDE SEQUENCE [LARGE SCALE GENOMIC DNA]</scope>
    <source>
        <strain evidence="5 6">ES2</strain>
    </source>
</reference>
<evidence type="ECO:0000259" key="4">
    <source>
        <dbReference type="Pfam" id="PF01433"/>
    </source>
</evidence>
<dbReference type="Pfam" id="PF01433">
    <property type="entry name" value="Peptidase_M1"/>
    <property type="match status" value="1"/>
</dbReference>
<dbReference type="InterPro" id="IPR042097">
    <property type="entry name" value="Aminopeptidase_N-like_N_sf"/>
</dbReference>
<feature type="active site" description="Proton acceptor" evidence="1">
    <location>
        <position position="319"/>
    </location>
</feature>
<feature type="binding site" evidence="2">
    <location>
        <position position="318"/>
    </location>
    <ligand>
        <name>Zn(2+)</name>
        <dbReference type="ChEBI" id="CHEBI:29105"/>
        <note>catalytic</note>
    </ligand>
</feature>
<dbReference type="InterPro" id="IPR034015">
    <property type="entry name" value="M1_LTA4H"/>
</dbReference>
<comment type="cofactor">
    <cofactor evidence="2">
        <name>Zn(2+)</name>
        <dbReference type="ChEBI" id="CHEBI:29105"/>
    </cofactor>
    <text evidence="2">Binds 1 zinc ion per subunit.</text>
</comment>
<evidence type="ECO:0000256" key="1">
    <source>
        <dbReference type="PIRSR" id="PIRSR634015-1"/>
    </source>
</evidence>
<dbReference type="PANTHER" id="PTHR45726">
    <property type="entry name" value="LEUKOTRIENE A-4 HYDROLASE"/>
    <property type="match status" value="1"/>
</dbReference>
<dbReference type="CDD" id="cd09604">
    <property type="entry name" value="M1_APN_like"/>
    <property type="match status" value="1"/>
</dbReference>
<organism evidence="5 6">
    <name type="scientific">Planococcus massiliensis</name>
    <dbReference type="NCBI Taxonomy" id="1499687"/>
    <lineage>
        <taxon>Bacteria</taxon>
        <taxon>Bacillati</taxon>
        <taxon>Bacillota</taxon>
        <taxon>Bacilli</taxon>
        <taxon>Bacillales</taxon>
        <taxon>Caryophanaceae</taxon>
        <taxon>Planococcus</taxon>
    </lineage>
</organism>
<gene>
    <name evidence="5" type="ORF">BN1080_01562</name>
</gene>
<accession>A0A098EMV3</accession>
<dbReference type="Gene3D" id="2.60.40.1730">
    <property type="entry name" value="tricorn interacting facor f3 domain"/>
    <property type="match status" value="1"/>
</dbReference>
<dbReference type="EMBL" id="CCXS01000001">
    <property type="protein sequence ID" value="CEG22631.1"/>
    <property type="molecule type" value="Genomic_DNA"/>
</dbReference>
<feature type="binding site" evidence="2">
    <location>
        <position position="322"/>
    </location>
    <ligand>
        <name>Zn(2+)</name>
        <dbReference type="ChEBI" id="CHEBI:29105"/>
        <note>catalytic</note>
    </ligand>
</feature>
<dbReference type="OrthoDB" id="3268975at2"/>
<dbReference type="GO" id="GO:0008237">
    <property type="term" value="F:metallopeptidase activity"/>
    <property type="evidence" value="ECO:0007669"/>
    <property type="project" value="InterPro"/>
</dbReference>
<keyword evidence="2" id="KW-0862">Zinc</keyword>
<name>A0A098EMV3_9BACL</name>
<evidence type="ECO:0000313" key="5">
    <source>
        <dbReference type="EMBL" id="CEG22631.1"/>
    </source>
</evidence>